<proteinExistence type="predicted"/>
<protein>
    <submittedName>
        <fullName evidence="2">Unannotated protein</fullName>
    </submittedName>
</protein>
<dbReference type="Pfam" id="PF12705">
    <property type="entry name" value="PDDEXK_1"/>
    <property type="match status" value="1"/>
</dbReference>
<dbReference type="Gene3D" id="3.90.320.10">
    <property type="match status" value="1"/>
</dbReference>
<dbReference type="SUPFAM" id="SSF52980">
    <property type="entry name" value="Restriction endonuclease-like"/>
    <property type="match status" value="1"/>
</dbReference>
<dbReference type="InterPro" id="IPR011335">
    <property type="entry name" value="Restrct_endonuc-II-like"/>
</dbReference>
<reference evidence="2" key="1">
    <citation type="submission" date="2020-05" db="EMBL/GenBank/DDBJ databases">
        <authorList>
            <person name="Chiriac C."/>
            <person name="Salcher M."/>
            <person name="Ghai R."/>
            <person name="Kavagutti S V."/>
        </authorList>
    </citation>
    <scope>NUCLEOTIDE SEQUENCE</scope>
</reference>
<dbReference type="AlphaFoldDB" id="A0A6J7EHS1"/>
<evidence type="ECO:0000313" key="2">
    <source>
        <dbReference type="EMBL" id="CAB4881218.1"/>
    </source>
</evidence>
<dbReference type="EMBL" id="CAFBLU010000035">
    <property type="protein sequence ID" value="CAB4881218.1"/>
    <property type="molecule type" value="Genomic_DNA"/>
</dbReference>
<feature type="domain" description="PD-(D/E)XK endonuclease-like" evidence="1">
    <location>
        <begin position="11"/>
        <end position="247"/>
    </location>
</feature>
<gene>
    <name evidence="2" type="ORF">UFOPK3444_01445</name>
</gene>
<dbReference type="InterPro" id="IPR038726">
    <property type="entry name" value="PDDEXK_AddAB-type"/>
</dbReference>
<dbReference type="InterPro" id="IPR011604">
    <property type="entry name" value="PDDEXK-like_dom_sf"/>
</dbReference>
<accession>A0A6J7EHS1</accession>
<evidence type="ECO:0000259" key="1">
    <source>
        <dbReference type="Pfam" id="PF12705"/>
    </source>
</evidence>
<name>A0A6J7EHS1_9ZZZZ</name>
<organism evidence="2">
    <name type="scientific">freshwater metagenome</name>
    <dbReference type="NCBI Taxonomy" id="449393"/>
    <lineage>
        <taxon>unclassified sequences</taxon>
        <taxon>metagenomes</taxon>
        <taxon>ecological metagenomes</taxon>
    </lineage>
</organism>
<sequence>MTPRPPKEKRHSPSAIKTFEQCPKKWQFQYRLRPPIDKKIGPPLILGNAIHTVLERVMEMPAAERDLPAAQDMLRKVWATVEGRGEAFESRDQEREFGERGLGILASYAETPDWQVTPLHVEQWAQLDLPGGSQLFGKIDRVDALDDGIEIIDYKTGKCKIPADALDQDIGAQVYAVAAENTWQKPVRRVRFIFLEAGVDRIWEPDEDLIDLRELLADEVDTIETTTDFETRKTPLCNWCDYQAMCPAFAAA</sequence>